<name>A0A4R6IZ11_9ACTN</name>
<keyword evidence="3 4" id="KW-0378">Hydrolase</keyword>
<dbReference type="CDD" id="cd02883">
    <property type="entry name" value="NUDIX_Hydrolase"/>
    <property type="match status" value="1"/>
</dbReference>
<dbReference type="InterPro" id="IPR000086">
    <property type="entry name" value="NUDIX_hydrolase_dom"/>
</dbReference>
<dbReference type="PROSITE" id="PS00893">
    <property type="entry name" value="NUDIX_BOX"/>
    <property type="match status" value="1"/>
</dbReference>
<gene>
    <name evidence="6" type="ORF">EV643_15410</name>
</gene>
<evidence type="ECO:0000259" key="5">
    <source>
        <dbReference type="PROSITE" id="PS51462"/>
    </source>
</evidence>
<dbReference type="InterPro" id="IPR015797">
    <property type="entry name" value="NUDIX_hydrolase-like_dom_sf"/>
</dbReference>
<evidence type="ECO:0000256" key="3">
    <source>
        <dbReference type="ARBA" id="ARBA00022801"/>
    </source>
</evidence>
<dbReference type="Pfam" id="PF00293">
    <property type="entry name" value="NUDIX"/>
    <property type="match status" value="1"/>
</dbReference>
<dbReference type="EMBL" id="SNWQ01000054">
    <property type="protein sequence ID" value="TDO27671.1"/>
    <property type="molecule type" value="Genomic_DNA"/>
</dbReference>
<dbReference type="Gene3D" id="3.90.79.10">
    <property type="entry name" value="Nucleoside Triphosphate Pyrophosphohydrolase"/>
    <property type="match status" value="1"/>
</dbReference>
<evidence type="ECO:0000313" key="7">
    <source>
        <dbReference type="Proteomes" id="UP000295388"/>
    </source>
</evidence>
<dbReference type="PANTHER" id="PTHR43046:SF14">
    <property type="entry name" value="MUTT_NUDIX FAMILY PROTEIN"/>
    <property type="match status" value="1"/>
</dbReference>
<sequence length="148" mass="16111">MDFTDYDTRLAAYAVIIDQHDRILLTWFNGGGHSPGCWTMPGGGVEFDESLQQAVVREVLEETGYSVEVGSPIATHAFTKPNTDRDGRRPYKSVRVIFTAAITGGSLGTLEVNGTTDFAQWIPLDEAPTLSPRADIIDVALAELVRPS</sequence>
<dbReference type="PRINTS" id="PR00502">
    <property type="entry name" value="NUDIXFAMILY"/>
</dbReference>
<organism evidence="6 7">
    <name type="scientific">Kribbella caucasensis</name>
    <dbReference type="NCBI Taxonomy" id="2512215"/>
    <lineage>
        <taxon>Bacteria</taxon>
        <taxon>Bacillati</taxon>
        <taxon>Actinomycetota</taxon>
        <taxon>Actinomycetes</taxon>
        <taxon>Propionibacteriales</taxon>
        <taxon>Kribbellaceae</taxon>
        <taxon>Kribbella</taxon>
    </lineage>
</organism>
<evidence type="ECO:0000256" key="4">
    <source>
        <dbReference type="RuleBase" id="RU003476"/>
    </source>
</evidence>
<dbReference type="AlphaFoldDB" id="A0A4R6IZ11"/>
<evidence type="ECO:0000256" key="2">
    <source>
        <dbReference type="ARBA" id="ARBA00005582"/>
    </source>
</evidence>
<dbReference type="InterPro" id="IPR020476">
    <property type="entry name" value="Nudix_hydrolase"/>
</dbReference>
<evidence type="ECO:0000256" key="1">
    <source>
        <dbReference type="ARBA" id="ARBA00001946"/>
    </source>
</evidence>
<protein>
    <submittedName>
        <fullName evidence="6">ADP-ribose pyrophosphatase YjhB (NUDIX family)</fullName>
    </submittedName>
</protein>
<comment type="cofactor">
    <cofactor evidence="1">
        <name>Mg(2+)</name>
        <dbReference type="ChEBI" id="CHEBI:18420"/>
    </cofactor>
</comment>
<dbReference type="RefSeq" id="WP_133806033.1">
    <property type="nucleotide sequence ID" value="NZ_SNWQ01000054.1"/>
</dbReference>
<dbReference type="OrthoDB" id="9804442at2"/>
<dbReference type="PANTHER" id="PTHR43046">
    <property type="entry name" value="GDP-MANNOSE MANNOSYL HYDROLASE"/>
    <property type="match status" value="1"/>
</dbReference>
<dbReference type="InterPro" id="IPR020084">
    <property type="entry name" value="NUDIX_hydrolase_CS"/>
</dbReference>
<dbReference type="GO" id="GO:0016787">
    <property type="term" value="F:hydrolase activity"/>
    <property type="evidence" value="ECO:0007669"/>
    <property type="project" value="UniProtKB-KW"/>
</dbReference>
<dbReference type="Proteomes" id="UP000295388">
    <property type="component" value="Unassembled WGS sequence"/>
</dbReference>
<evidence type="ECO:0000313" key="6">
    <source>
        <dbReference type="EMBL" id="TDO27671.1"/>
    </source>
</evidence>
<accession>A0A4R6IZ11</accession>
<comment type="similarity">
    <text evidence="2 4">Belongs to the Nudix hydrolase family.</text>
</comment>
<proteinExistence type="inferred from homology"/>
<reference evidence="6 7" key="1">
    <citation type="submission" date="2019-03" db="EMBL/GenBank/DDBJ databases">
        <title>Genomic Encyclopedia of Type Strains, Phase III (KMG-III): the genomes of soil and plant-associated and newly described type strains.</title>
        <authorList>
            <person name="Whitman W."/>
        </authorList>
    </citation>
    <scope>NUCLEOTIDE SEQUENCE [LARGE SCALE GENOMIC DNA]</scope>
    <source>
        <strain evidence="6 7">VKM Ac-2527</strain>
    </source>
</reference>
<dbReference type="PROSITE" id="PS51462">
    <property type="entry name" value="NUDIX"/>
    <property type="match status" value="1"/>
</dbReference>
<comment type="caution">
    <text evidence="6">The sequence shown here is derived from an EMBL/GenBank/DDBJ whole genome shotgun (WGS) entry which is preliminary data.</text>
</comment>
<feature type="domain" description="Nudix hydrolase" evidence="5">
    <location>
        <begin position="7"/>
        <end position="145"/>
    </location>
</feature>
<keyword evidence="7" id="KW-1185">Reference proteome</keyword>
<dbReference type="SUPFAM" id="SSF55811">
    <property type="entry name" value="Nudix"/>
    <property type="match status" value="1"/>
</dbReference>